<dbReference type="AlphaFoldDB" id="A0A3B0M9K5"/>
<dbReference type="PANTHER" id="PTHR34980">
    <property type="entry name" value="INNER MEMBRANE PROTEIN-RELATED-RELATED"/>
    <property type="match status" value="1"/>
</dbReference>
<evidence type="ECO:0000256" key="1">
    <source>
        <dbReference type="SAM" id="Phobius"/>
    </source>
</evidence>
<reference evidence="3" key="1">
    <citation type="submission" date="2018-08" db="EMBL/GenBank/DDBJ databases">
        <authorList>
            <person name="Rodrigo-Torres L."/>
            <person name="Arahal R. D."/>
            <person name="Lucena T."/>
        </authorList>
    </citation>
    <scope>NUCLEOTIDE SEQUENCE [LARGE SCALE GENOMIC DNA]</scope>
    <source>
        <strain evidence="3">CECT 7235</strain>
    </source>
</reference>
<evidence type="ECO:0000313" key="2">
    <source>
        <dbReference type="EMBL" id="SUZ32562.1"/>
    </source>
</evidence>
<dbReference type="PANTHER" id="PTHR34980:SF2">
    <property type="entry name" value="INNER MEMBRANE PROTEIN YHAH-RELATED"/>
    <property type="match status" value="1"/>
</dbReference>
<organism evidence="2 3">
    <name type="scientific">Roseinatronobacter ekhonensis</name>
    <dbReference type="NCBI Taxonomy" id="254356"/>
    <lineage>
        <taxon>Bacteria</taxon>
        <taxon>Pseudomonadati</taxon>
        <taxon>Pseudomonadota</taxon>
        <taxon>Alphaproteobacteria</taxon>
        <taxon>Rhodobacterales</taxon>
        <taxon>Paracoccaceae</taxon>
        <taxon>Roseinatronobacter</taxon>
    </lineage>
</organism>
<evidence type="ECO:0000313" key="3">
    <source>
        <dbReference type="Proteomes" id="UP000272908"/>
    </source>
</evidence>
<feature type="transmembrane region" description="Helical" evidence="1">
    <location>
        <begin position="26"/>
        <end position="48"/>
    </location>
</feature>
<feature type="transmembrane region" description="Helical" evidence="1">
    <location>
        <begin position="127"/>
        <end position="153"/>
    </location>
</feature>
<dbReference type="Proteomes" id="UP000272908">
    <property type="component" value="Unassembled WGS sequence"/>
</dbReference>
<dbReference type="Pfam" id="PF05656">
    <property type="entry name" value="DUF805"/>
    <property type="match status" value="1"/>
</dbReference>
<proteinExistence type="predicted"/>
<dbReference type="InterPro" id="IPR008523">
    <property type="entry name" value="DUF805"/>
</dbReference>
<accession>A0A3B0M9K5</accession>
<dbReference type="EMBL" id="UIHC01000023">
    <property type="protein sequence ID" value="SUZ32562.1"/>
    <property type="molecule type" value="Genomic_DNA"/>
</dbReference>
<keyword evidence="1" id="KW-1133">Transmembrane helix</keyword>
<feature type="transmembrane region" description="Helical" evidence="1">
    <location>
        <begin position="54"/>
        <end position="72"/>
    </location>
</feature>
<keyword evidence="1" id="KW-0472">Membrane</keyword>
<sequence length="172" mass="18532">MTFKDAIVGGFRGAFTFQGRARRPEYWWFFLFVFAGAFVVSLLELLMLGRGSGMLVALFQIAIFLPFLAVGWRRLQDTGRPGWFLLVPSAIVVVSTLVSGSLTRTMMAGGMGGMMDGGVPMEPGGMIGVGASATTLVALGIAQLLAGLVIVWWMSRPTQRGPNAYGPEPRVR</sequence>
<name>A0A3B0M9K5_9RHOB</name>
<gene>
    <name evidence="2" type="primary">yhaH</name>
    <name evidence="2" type="ORF">ROE7235_02323</name>
</gene>
<dbReference type="OrthoDB" id="9812349at2"/>
<dbReference type="GO" id="GO:0005886">
    <property type="term" value="C:plasma membrane"/>
    <property type="evidence" value="ECO:0007669"/>
    <property type="project" value="TreeGrafter"/>
</dbReference>
<keyword evidence="3" id="KW-1185">Reference proteome</keyword>
<dbReference type="RefSeq" id="WP_121095704.1">
    <property type="nucleotide sequence ID" value="NZ_UIHC01000023.1"/>
</dbReference>
<protein>
    <submittedName>
        <fullName evidence="2">Inner membrane protein YhaH</fullName>
    </submittedName>
</protein>
<keyword evidence="1" id="KW-0812">Transmembrane</keyword>
<feature type="transmembrane region" description="Helical" evidence="1">
    <location>
        <begin position="84"/>
        <end position="107"/>
    </location>
</feature>